<accession>A0A830HEF0</accession>
<evidence type="ECO:0000256" key="3">
    <source>
        <dbReference type="PROSITE-ProRule" id="PRU00339"/>
    </source>
</evidence>
<dbReference type="InterPro" id="IPR019734">
    <property type="entry name" value="TPR_rpt"/>
</dbReference>
<feature type="compositionally biased region" description="Basic and acidic residues" evidence="4">
    <location>
        <begin position="298"/>
        <end position="308"/>
    </location>
</feature>
<dbReference type="PANTHER" id="PTHR44858">
    <property type="entry name" value="TETRATRICOPEPTIDE REPEAT PROTEIN 6"/>
    <property type="match status" value="1"/>
</dbReference>
<feature type="region of interest" description="Disordered" evidence="4">
    <location>
        <begin position="290"/>
        <end position="326"/>
    </location>
</feature>
<feature type="repeat" description="TPR" evidence="3">
    <location>
        <begin position="650"/>
        <end position="683"/>
    </location>
</feature>
<feature type="repeat" description="TPR" evidence="3">
    <location>
        <begin position="126"/>
        <end position="159"/>
    </location>
</feature>
<dbReference type="EMBL" id="BNJQ01000009">
    <property type="protein sequence ID" value="GHP05128.1"/>
    <property type="molecule type" value="Genomic_DNA"/>
</dbReference>
<protein>
    <recommendedName>
        <fullName evidence="7">UDP-N-acetylglucosamine--peptide N-acetylglucosaminyltransferase SPINDLY</fullName>
    </recommendedName>
</protein>
<keyword evidence="2 3" id="KW-0802">TPR repeat</keyword>
<feature type="repeat" description="TPR" evidence="3">
    <location>
        <begin position="468"/>
        <end position="501"/>
    </location>
</feature>
<dbReference type="Pfam" id="PF07719">
    <property type="entry name" value="TPR_2"/>
    <property type="match status" value="1"/>
</dbReference>
<keyword evidence="1" id="KW-0677">Repeat</keyword>
<feature type="compositionally biased region" description="Polar residues" evidence="4">
    <location>
        <begin position="313"/>
        <end position="322"/>
    </location>
</feature>
<comment type="caution">
    <text evidence="5">The sequence shown here is derived from an EMBL/GenBank/DDBJ whole genome shotgun (WGS) entry which is preliminary data.</text>
</comment>
<dbReference type="InterPro" id="IPR050498">
    <property type="entry name" value="Ycf3"/>
</dbReference>
<proteinExistence type="predicted"/>
<dbReference type="InterPro" id="IPR011990">
    <property type="entry name" value="TPR-like_helical_dom_sf"/>
</dbReference>
<dbReference type="Pfam" id="PF13432">
    <property type="entry name" value="TPR_16"/>
    <property type="match status" value="2"/>
</dbReference>
<evidence type="ECO:0008006" key="7">
    <source>
        <dbReference type="Google" id="ProtNLM"/>
    </source>
</evidence>
<feature type="region of interest" description="Disordered" evidence="4">
    <location>
        <begin position="30"/>
        <end position="70"/>
    </location>
</feature>
<feature type="repeat" description="TPR" evidence="3">
    <location>
        <begin position="92"/>
        <end position="125"/>
    </location>
</feature>
<dbReference type="Gene3D" id="1.25.40.10">
    <property type="entry name" value="Tetratricopeptide repeat domain"/>
    <property type="match status" value="6"/>
</dbReference>
<dbReference type="Proteomes" id="UP000660262">
    <property type="component" value="Unassembled WGS sequence"/>
</dbReference>
<dbReference type="Pfam" id="PF13431">
    <property type="entry name" value="TPR_17"/>
    <property type="match status" value="1"/>
</dbReference>
<dbReference type="PROSITE" id="PS50005">
    <property type="entry name" value="TPR"/>
    <property type="match status" value="8"/>
</dbReference>
<feature type="repeat" description="TPR" evidence="3">
    <location>
        <begin position="332"/>
        <end position="365"/>
    </location>
</feature>
<gene>
    <name evidence="5" type="ORF">PPROV_000388000</name>
</gene>
<dbReference type="OrthoDB" id="1926212at2759"/>
<name>A0A830HEF0_9CHLO</name>
<evidence type="ECO:0000313" key="6">
    <source>
        <dbReference type="Proteomes" id="UP000660262"/>
    </source>
</evidence>
<feature type="compositionally biased region" description="Polar residues" evidence="4">
    <location>
        <begin position="206"/>
        <end position="223"/>
    </location>
</feature>
<keyword evidence="6" id="KW-1185">Reference proteome</keyword>
<evidence type="ECO:0000256" key="2">
    <source>
        <dbReference type="ARBA" id="ARBA00022803"/>
    </source>
</evidence>
<feature type="region of interest" description="Disordered" evidence="4">
    <location>
        <begin position="197"/>
        <end position="241"/>
    </location>
</feature>
<dbReference type="SMART" id="SM00028">
    <property type="entry name" value="TPR"/>
    <property type="match status" value="12"/>
</dbReference>
<dbReference type="InterPro" id="IPR013105">
    <property type="entry name" value="TPR_2"/>
</dbReference>
<feature type="repeat" description="TPR" evidence="3">
    <location>
        <begin position="366"/>
        <end position="399"/>
    </location>
</feature>
<evidence type="ECO:0000313" key="5">
    <source>
        <dbReference type="EMBL" id="GHP05128.1"/>
    </source>
</evidence>
<feature type="repeat" description="TPR" evidence="3">
    <location>
        <begin position="434"/>
        <end position="467"/>
    </location>
</feature>
<reference evidence="5" key="1">
    <citation type="submission" date="2020-10" db="EMBL/GenBank/DDBJ databases">
        <title>Unveiling of a novel bifunctional photoreceptor, Dualchrome1, isolated from a cosmopolitan green alga.</title>
        <authorList>
            <person name="Suzuki S."/>
            <person name="Kawachi M."/>
        </authorList>
    </citation>
    <scope>NUCLEOTIDE SEQUENCE</scope>
    <source>
        <strain evidence="5">NIES 2893</strain>
    </source>
</reference>
<dbReference type="PANTHER" id="PTHR44858:SF1">
    <property type="entry name" value="UDP-N-ACETYLGLUCOSAMINE--PEPTIDE N-ACETYLGLUCOSAMINYLTRANSFERASE SPINDLY-RELATED"/>
    <property type="match status" value="1"/>
</dbReference>
<feature type="repeat" description="TPR" evidence="3">
    <location>
        <begin position="400"/>
        <end position="433"/>
    </location>
</feature>
<evidence type="ECO:0000256" key="4">
    <source>
        <dbReference type="SAM" id="MobiDB-lite"/>
    </source>
</evidence>
<organism evidence="5 6">
    <name type="scientific">Pycnococcus provasolii</name>
    <dbReference type="NCBI Taxonomy" id="41880"/>
    <lineage>
        <taxon>Eukaryota</taxon>
        <taxon>Viridiplantae</taxon>
        <taxon>Chlorophyta</taxon>
        <taxon>Pseudoscourfieldiophyceae</taxon>
        <taxon>Pseudoscourfieldiales</taxon>
        <taxon>Pycnococcaceae</taxon>
        <taxon>Pycnococcus</taxon>
    </lineage>
</organism>
<evidence type="ECO:0000256" key="1">
    <source>
        <dbReference type="ARBA" id="ARBA00022737"/>
    </source>
</evidence>
<dbReference type="Pfam" id="PF00515">
    <property type="entry name" value="TPR_1"/>
    <property type="match status" value="1"/>
</dbReference>
<sequence length="702" mass="75407">MASSGNTTAAVANSTVQANTEDLKFLASSTLLRRSEPLEPEASSAPRVPEEGADSAAGNNRRPRHYELRRNADDTSVIAAATRVLDDHPDDGKAAAIRAQAYFRLGRYDESAADFAVAVRASPEDASLWFGKAQAHERLEQFSEAMASYNSALAIEPDNVRAVYARGACMNLMGDLDGAVAAYADAIALDAKGFQQGLNGKRNRGTRNNIAVQPPSSSPTDASTVVPPSPALDSRAAGGTPALRAGARDAWDVYGGGQTAKMSYQPSRIERAPAPASALNLDAIVGPRAGSAAADAAPRNRGENDENHPNIANGKSSSSAYQSGDEDVASLAEVHHAKGFAHRKAGRFEEAIEEYTQALSYDQRHFRALFNRAFSYDRIGNLENAIEDYSTALSIEPRASFALYNRGIARDKVNDHAGAIDDFTRAIAEDPNNADFYHNRGFAKRKLGDFPGAVLDYTAAIRLNANHHRAYYNRAYAYERLGLLHESADDYTTALQLDPENAAAYHNRGSLRERLGDRSGAVQDFSKALAHAAPGACVATTLAARAAARHILGDVAGAADDIDAAIALEPEAASHRRWRAARRRDAGELELAAEDLAVAVANDPSNGVAWSSRGYCLRKLGRFAEAHEAYTYALRHVDIAKGEDLRISTARLYSNRAYCAARLGQFADAAADYTKVLELTPDDAHAAHNRQVTLERLSGKSP</sequence>
<dbReference type="SUPFAM" id="SSF48452">
    <property type="entry name" value="TPR-like"/>
    <property type="match status" value="2"/>
</dbReference>
<dbReference type="AlphaFoldDB" id="A0A830HEF0"/>